<keyword evidence="6" id="KW-1185">Reference proteome</keyword>
<organism evidence="5 6">
    <name type="scientific">Viridothelium virens</name>
    <name type="common">Speckled blister lichen</name>
    <name type="synonym">Trypethelium virens</name>
    <dbReference type="NCBI Taxonomy" id="1048519"/>
    <lineage>
        <taxon>Eukaryota</taxon>
        <taxon>Fungi</taxon>
        <taxon>Dikarya</taxon>
        <taxon>Ascomycota</taxon>
        <taxon>Pezizomycotina</taxon>
        <taxon>Dothideomycetes</taxon>
        <taxon>Dothideomycetes incertae sedis</taxon>
        <taxon>Trypetheliales</taxon>
        <taxon>Trypetheliaceae</taxon>
        <taxon>Viridothelium</taxon>
    </lineage>
</organism>
<proteinExistence type="predicted"/>
<feature type="domain" description="O-methyltransferase C-terminal" evidence="4">
    <location>
        <begin position="88"/>
        <end position="228"/>
    </location>
</feature>
<dbReference type="PANTHER" id="PTHR43712:SF1">
    <property type="entry name" value="HYPOTHETICAL O-METHYLTRANSFERASE (EUROFUNG)-RELATED"/>
    <property type="match status" value="1"/>
</dbReference>
<dbReference type="Pfam" id="PF00891">
    <property type="entry name" value="Methyltransf_2"/>
    <property type="match status" value="1"/>
</dbReference>
<keyword evidence="3" id="KW-0949">S-adenosyl-L-methionine</keyword>
<dbReference type="GO" id="GO:0008171">
    <property type="term" value="F:O-methyltransferase activity"/>
    <property type="evidence" value="ECO:0007669"/>
    <property type="project" value="InterPro"/>
</dbReference>
<evidence type="ECO:0000313" key="6">
    <source>
        <dbReference type="Proteomes" id="UP000800092"/>
    </source>
</evidence>
<keyword evidence="1 5" id="KW-0489">Methyltransferase</keyword>
<evidence type="ECO:0000259" key="4">
    <source>
        <dbReference type="Pfam" id="PF00891"/>
    </source>
</evidence>
<dbReference type="GO" id="GO:0032259">
    <property type="term" value="P:methylation"/>
    <property type="evidence" value="ECO:0007669"/>
    <property type="project" value="UniProtKB-KW"/>
</dbReference>
<dbReference type="AlphaFoldDB" id="A0A6A6HB55"/>
<accession>A0A6A6HB55</accession>
<name>A0A6A6HB55_VIRVR</name>
<dbReference type="PROSITE" id="PS51683">
    <property type="entry name" value="SAM_OMT_II"/>
    <property type="match status" value="1"/>
</dbReference>
<evidence type="ECO:0000313" key="5">
    <source>
        <dbReference type="EMBL" id="KAF2235354.1"/>
    </source>
</evidence>
<dbReference type="InterPro" id="IPR001077">
    <property type="entry name" value="COMT_C"/>
</dbReference>
<dbReference type="PANTHER" id="PTHR43712">
    <property type="entry name" value="PUTATIVE (AFU_ORTHOLOGUE AFUA_4G14580)-RELATED"/>
    <property type="match status" value="1"/>
</dbReference>
<sequence length="252" mass="28918">MPALAAMPAYFKQNGYKSPSHSTKGPIQYAFNTPLETYHYWQTRPEVIETFRTFMQGHFGSKHINWLEWFPLQSVIISGFSEKQSPYLFVDVGGARGNQAHNVRSKFPRAPGIVVLQDLPSVIEDGANIHRDIEKVKQNFFEENSIKGARAYFLSHILHNWPTDESVQILKNIHDVMTPGYSRILICDLILPDQGVTLREAALDLGMLTLHSGMQRSKKQWRNLIERAELRIEKFWMPPKDGDGIVQVIRDD</sequence>
<dbReference type="Gene3D" id="3.40.50.150">
    <property type="entry name" value="Vaccinia Virus protein VP39"/>
    <property type="match status" value="1"/>
</dbReference>
<protein>
    <submittedName>
        <fullName evidence="5">O-methyltransferase</fullName>
    </submittedName>
</protein>
<dbReference type="Proteomes" id="UP000800092">
    <property type="component" value="Unassembled WGS sequence"/>
</dbReference>
<gene>
    <name evidence="5" type="ORF">EV356DRAFT_523290</name>
</gene>
<dbReference type="OrthoDB" id="3340390at2759"/>
<dbReference type="SUPFAM" id="SSF53335">
    <property type="entry name" value="S-adenosyl-L-methionine-dependent methyltransferases"/>
    <property type="match status" value="1"/>
</dbReference>
<dbReference type="EMBL" id="ML991792">
    <property type="protein sequence ID" value="KAF2235354.1"/>
    <property type="molecule type" value="Genomic_DNA"/>
</dbReference>
<evidence type="ECO:0000256" key="3">
    <source>
        <dbReference type="ARBA" id="ARBA00022691"/>
    </source>
</evidence>
<dbReference type="InterPro" id="IPR029063">
    <property type="entry name" value="SAM-dependent_MTases_sf"/>
</dbReference>
<keyword evidence="2 5" id="KW-0808">Transferase</keyword>
<dbReference type="InterPro" id="IPR016461">
    <property type="entry name" value="COMT-like"/>
</dbReference>
<evidence type="ECO:0000256" key="2">
    <source>
        <dbReference type="ARBA" id="ARBA00022679"/>
    </source>
</evidence>
<reference evidence="5" key="1">
    <citation type="journal article" date="2020" name="Stud. Mycol.">
        <title>101 Dothideomycetes genomes: a test case for predicting lifestyles and emergence of pathogens.</title>
        <authorList>
            <person name="Haridas S."/>
            <person name="Albert R."/>
            <person name="Binder M."/>
            <person name="Bloem J."/>
            <person name="Labutti K."/>
            <person name="Salamov A."/>
            <person name="Andreopoulos B."/>
            <person name="Baker S."/>
            <person name="Barry K."/>
            <person name="Bills G."/>
            <person name="Bluhm B."/>
            <person name="Cannon C."/>
            <person name="Castanera R."/>
            <person name="Culley D."/>
            <person name="Daum C."/>
            <person name="Ezra D."/>
            <person name="Gonzalez J."/>
            <person name="Henrissat B."/>
            <person name="Kuo A."/>
            <person name="Liang C."/>
            <person name="Lipzen A."/>
            <person name="Lutzoni F."/>
            <person name="Magnuson J."/>
            <person name="Mondo S."/>
            <person name="Nolan M."/>
            <person name="Ohm R."/>
            <person name="Pangilinan J."/>
            <person name="Park H.-J."/>
            <person name="Ramirez L."/>
            <person name="Alfaro M."/>
            <person name="Sun H."/>
            <person name="Tritt A."/>
            <person name="Yoshinaga Y."/>
            <person name="Zwiers L.-H."/>
            <person name="Turgeon B."/>
            <person name="Goodwin S."/>
            <person name="Spatafora J."/>
            <person name="Crous P."/>
            <person name="Grigoriev I."/>
        </authorList>
    </citation>
    <scope>NUCLEOTIDE SEQUENCE</scope>
    <source>
        <strain evidence="5">Tuck. ex Michener</strain>
    </source>
</reference>
<evidence type="ECO:0000256" key="1">
    <source>
        <dbReference type="ARBA" id="ARBA00022603"/>
    </source>
</evidence>